<organism evidence="1 2">
    <name type="scientific">Kribbella voronezhensis</name>
    <dbReference type="NCBI Taxonomy" id="2512212"/>
    <lineage>
        <taxon>Bacteria</taxon>
        <taxon>Bacillati</taxon>
        <taxon>Actinomycetota</taxon>
        <taxon>Actinomycetes</taxon>
        <taxon>Propionibacteriales</taxon>
        <taxon>Kribbellaceae</taxon>
        <taxon>Kribbella</taxon>
    </lineage>
</organism>
<dbReference type="Pfam" id="PF21833">
    <property type="entry name" value="DUF6893"/>
    <property type="match status" value="1"/>
</dbReference>
<evidence type="ECO:0000313" key="2">
    <source>
        <dbReference type="Proteomes" id="UP000295151"/>
    </source>
</evidence>
<protein>
    <submittedName>
        <fullName evidence="1">Uncharacterized protein</fullName>
    </submittedName>
</protein>
<name>A0A4R7TB02_9ACTN</name>
<sequence>MRWIVLGVVVVVVVGLGWGAVPDAVRYVRLRNM</sequence>
<dbReference type="AlphaFoldDB" id="A0A4R7TB02"/>
<evidence type="ECO:0000313" key="1">
    <source>
        <dbReference type="EMBL" id="TDU88596.1"/>
    </source>
</evidence>
<comment type="caution">
    <text evidence="1">The sequence shown here is derived from an EMBL/GenBank/DDBJ whole genome shotgun (WGS) entry which is preliminary data.</text>
</comment>
<proteinExistence type="predicted"/>
<dbReference type="InterPro" id="IPR054188">
    <property type="entry name" value="DUF6893"/>
</dbReference>
<gene>
    <name evidence="1" type="ORF">EV138_2142</name>
</gene>
<dbReference type="Proteomes" id="UP000295151">
    <property type="component" value="Unassembled WGS sequence"/>
</dbReference>
<dbReference type="EMBL" id="SOCE01000001">
    <property type="protein sequence ID" value="TDU88596.1"/>
    <property type="molecule type" value="Genomic_DNA"/>
</dbReference>
<keyword evidence="2" id="KW-1185">Reference proteome</keyword>
<accession>A0A4R7TB02</accession>
<reference evidence="1 2" key="1">
    <citation type="submission" date="2019-03" db="EMBL/GenBank/DDBJ databases">
        <title>Genomic Encyclopedia of Type Strains, Phase III (KMG-III): the genomes of soil and plant-associated and newly described type strains.</title>
        <authorList>
            <person name="Whitman W."/>
        </authorList>
    </citation>
    <scope>NUCLEOTIDE SEQUENCE [LARGE SCALE GENOMIC DNA]</scope>
    <source>
        <strain evidence="1 2">VKM Ac-2575</strain>
    </source>
</reference>